<keyword evidence="2" id="KW-1015">Disulfide bond</keyword>
<proteinExistence type="predicted"/>
<dbReference type="OMA" id="WHNERCI"/>
<feature type="domain" description="TIL" evidence="3">
    <location>
        <begin position="90"/>
        <end position="139"/>
    </location>
</feature>
<sequence>MCSIYSNKVLNKSSGIFLFVLVPKTSLFSHCTERLCPVNQRWYRCKPCLTLCGVKAFCSDKCVPGCACKPGYAKQTLDSQCIPEDKCIICKGLQVNTSCFGHCPPTCEPKICTAQCIPGCICKEGFVWHNERCIPGSMCPKTLPA</sequence>
<organism evidence="4 5">
    <name type="scientific">Xenopus laevis</name>
    <name type="common">African clawed frog</name>
    <dbReference type="NCBI Taxonomy" id="8355"/>
    <lineage>
        <taxon>Eukaryota</taxon>
        <taxon>Metazoa</taxon>
        <taxon>Chordata</taxon>
        <taxon>Craniata</taxon>
        <taxon>Vertebrata</taxon>
        <taxon>Euteleostomi</taxon>
        <taxon>Amphibia</taxon>
        <taxon>Batrachia</taxon>
        <taxon>Anura</taxon>
        <taxon>Pipoidea</taxon>
        <taxon>Pipidae</taxon>
        <taxon>Xenopodinae</taxon>
        <taxon>Xenopus</taxon>
        <taxon>Xenopus</taxon>
    </lineage>
</organism>
<reference evidence="5" key="1">
    <citation type="journal article" date="2016" name="Nature">
        <title>Genome evolution in the allotetraploid frog Xenopus laevis.</title>
        <authorList>
            <person name="Session A.M."/>
            <person name="Uno Y."/>
            <person name="Kwon T."/>
            <person name="Chapman J.A."/>
            <person name="Toyoda A."/>
            <person name="Takahashi S."/>
            <person name="Fukui A."/>
            <person name="Hikosaka A."/>
            <person name="Suzuki A."/>
            <person name="Kondo M."/>
            <person name="van Heeringen S.J."/>
            <person name="Quigley I."/>
            <person name="Heinz S."/>
            <person name="Ogino H."/>
            <person name="Ochi H."/>
            <person name="Hellsten U."/>
            <person name="Lyons J.B."/>
            <person name="Simakov O."/>
            <person name="Putnam N."/>
            <person name="Stites J."/>
            <person name="Kuroki Y."/>
            <person name="Tanaka T."/>
            <person name="Michiue T."/>
            <person name="Watanabe M."/>
            <person name="Bogdanovic O."/>
            <person name="Lister R."/>
            <person name="Georgiou G."/>
            <person name="Paranjpe S.S."/>
            <person name="van Kruijsbergen I."/>
            <person name="Shu S."/>
            <person name="Carlson J."/>
            <person name="Kinoshita T."/>
            <person name="Ohta Y."/>
            <person name="Mawaribuchi S."/>
            <person name="Jenkins J."/>
            <person name="Grimwood J."/>
            <person name="Schmutz J."/>
            <person name="Mitros T."/>
            <person name="Mozaffari S.V."/>
            <person name="Suzuki Y."/>
            <person name="Haramoto Y."/>
            <person name="Yamamoto T.S."/>
            <person name="Takagi C."/>
            <person name="Heald R."/>
            <person name="Miller K."/>
            <person name="Haudenschild C."/>
            <person name="Kitzman J."/>
            <person name="Nakayama T."/>
            <person name="Izutsu Y."/>
            <person name="Robert J."/>
            <person name="Fortriede J."/>
            <person name="Burns K."/>
            <person name="Lotay V."/>
            <person name="Karimi K."/>
            <person name="Yasuoka Y."/>
            <person name="Dichmann D.S."/>
            <person name="Flajnik M.F."/>
            <person name="Houston D.W."/>
            <person name="Shendure J."/>
            <person name="DuPasquier L."/>
            <person name="Vize P.D."/>
            <person name="Zorn A.M."/>
            <person name="Ito M."/>
            <person name="Marcotte E.M."/>
            <person name="Wallingford J.B."/>
            <person name="Ito Y."/>
            <person name="Asashima M."/>
            <person name="Ueno N."/>
            <person name="Matsuda Y."/>
            <person name="Veenstra G.J."/>
            <person name="Fujiyama A."/>
            <person name="Harland R.M."/>
            <person name="Taira M."/>
            <person name="Rokhsar D.S."/>
        </authorList>
    </citation>
    <scope>NUCLEOTIDE SEQUENCE [LARGE SCALE GENOMIC DNA]</scope>
    <source>
        <strain evidence="5">J</strain>
    </source>
</reference>
<feature type="domain" description="TIL" evidence="3">
    <location>
        <begin position="36"/>
        <end position="87"/>
    </location>
</feature>
<dbReference type="Gene3D" id="2.10.25.10">
    <property type="entry name" value="Laminin"/>
    <property type="match status" value="2"/>
</dbReference>
<dbReference type="SUPFAM" id="SSF57567">
    <property type="entry name" value="Serine protease inhibitors"/>
    <property type="match status" value="2"/>
</dbReference>
<dbReference type="EMBL" id="CM004478">
    <property type="protein sequence ID" value="OCT73560.1"/>
    <property type="molecule type" value="Genomic_DNA"/>
</dbReference>
<dbReference type="Pfam" id="PF01826">
    <property type="entry name" value="TIL"/>
    <property type="match status" value="2"/>
</dbReference>
<evidence type="ECO:0000313" key="5">
    <source>
        <dbReference type="Proteomes" id="UP000694892"/>
    </source>
</evidence>
<dbReference type="InterPro" id="IPR036084">
    <property type="entry name" value="Ser_inhib-like_sf"/>
</dbReference>
<dbReference type="PANTHER" id="PTHR23259">
    <property type="entry name" value="RIDDLE"/>
    <property type="match status" value="1"/>
</dbReference>
<dbReference type="Proteomes" id="UP000694892">
    <property type="component" value="Chromosome 7L"/>
</dbReference>
<evidence type="ECO:0000256" key="1">
    <source>
        <dbReference type="ARBA" id="ARBA00022690"/>
    </source>
</evidence>
<dbReference type="CDD" id="cd19941">
    <property type="entry name" value="TIL"/>
    <property type="match status" value="1"/>
</dbReference>
<dbReference type="GO" id="GO:0030414">
    <property type="term" value="F:peptidase inhibitor activity"/>
    <property type="evidence" value="ECO:0007669"/>
    <property type="project" value="UniProtKB-KW"/>
</dbReference>
<evidence type="ECO:0000313" key="4">
    <source>
        <dbReference type="EMBL" id="OCT73560.1"/>
    </source>
</evidence>
<dbReference type="InterPro" id="IPR051368">
    <property type="entry name" value="SerProtInhib-TIL_Domain"/>
</dbReference>
<evidence type="ECO:0000259" key="3">
    <source>
        <dbReference type="Pfam" id="PF01826"/>
    </source>
</evidence>
<gene>
    <name evidence="4" type="ORF">XELAEV_18036539mg</name>
</gene>
<evidence type="ECO:0000256" key="2">
    <source>
        <dbReference type="ARBA" id="ARBA00023157"/>
    </source>
</evidence>
<name>A0A974CJ01_XENLA</name>
<dbReference type="InterPro" id="IPR002919">
    <property type="entry name" value="TIL_dom"/>
</dbReference>
<dbReference type="PANTHER" id="PTHR23259:SF70">
    <property type="entry name" value="ACCESSORY GLAND PROTEIN ACP62F-RELATED"/>
    <property type="match status" value="1"/>
</dbReference>
<keyword evidence="1" id="KW-0646">Protease inhibitor</keyword>
<protein>
    <recommendedName>
        <fullName evidence="3">TIL domain-containing protein</fullName>
    </recommendedName>
</protein>
<dbReference type="AlphaFoldDB" id="A0A974CJ01"/>
<accession>A0A974CJ01</accession>